<gene>
    <name evidence="1" type="ORF">TPA0598_08_00620</name>
</gene>
<keyword evidence="2" id="KW-1185">Reference proteome</keyword>
<evidence type="ECO:0000313" key="1">
    <source>
        <dbReference type="EMBL" id="GAO11151.1"/>
    </source>
</evidence>
<reference evidence="2" key="1">
    <citation type="submission" date="2014-09" db="EMBL/GenBank/DDBJ databases">
        <title>Whole genome shotgun sequence of Streptomyces sp. NBRC 110027.</title>
        <authorList>
            <person name="Komaki H."/>
            <person name="Ichikawa N."/>
            <person name="Katano-Makiyama Y."/>
            <person name="Hosoyama A."/>
            <person name="Hashimoto M."/>
            <person name="Uohara A."/>
            <person name="Kitahashi Y."/>
            <person name="Ohji S."/>
            <person name="Kimura A."/>
            <person name="Yamazoe A."/>
            <person name="Igarashi Y."/>
            <person name="Fujita N."/>
        </authorList>
    </citation>
    <scope>NUCLEOTIDE SEQUENCE [LARGE SCALE GENOMIC DNA]</scope>
    <source>
        <strain evidence="2">NBRC 110027</strain>
    </source>
</reference>
<accession>A0A0P4RC36</accession>
<dbReference type="EMBL" id="BBNO01000008">
    <property type="protein sequence ID" value="GAO11151.1"/>
    <property type="molecule type" value="Genomic_DNA"/>
</dbReference>
<dbReference type="AlphaFoldDB" id="A0A0P4RC36"/>
<reference evidence="1 2" key="2">
    <citation type="journal article" date="2015" name="Stand. Genomic Sci.">
        <title>Draft genome sequence of marine-derived Streptomyces sp. TP-A0598, a producer of anti-MRSA antibiotic lydicamycins.</title>
        <authorList>
            <person name="Komaki H."/>
            <person name="Ichikawa N."/>
            <person name="Hosoyama A."/>
            <person name="Fujita N."/>
            <person name="Igarashi Y."/>
        </authorList>
    </citation>
    <scope>NUCLEOTIDE SEQUENCE [LARGE SCALE GENOMIC DNA]</scope>
    <source>
        <strain evidence="1 2">NBRC 110027</strain>
    </source>
</reference>
<comment type="caution">
    <text evidence="1">The sequence shown here is derived from an EMBL/GenBank/DDBJ whole genome shotgun (WGS) entry which is preliminary data.</text>
</comment>
<dbReference type="Proteomes" id="UP000048965">
    <property type="component" value="Unassembled WGS sequence"/>
</dbReference>
<proteinExistence type="predicted"/>
<organism evidence="1 2">
    <name type="scientific">Streptomyces lydicamycinicus</name>
    <dbReference type="NCBI Taxonomy" id="1546107"/>
    <lineage>
        <taxon>Bacteria</taxon>
        <taxon>Bacillati</taxon>
        <taxon>Actinomycetota</taxon>
        <taxon>Actinomycetes</taxon>
        <taxon>Kitasatosporales</taxon>
        <taxon>Streptomycetaceae</taxon>
        <taxon>Streptomyces</taxon>
    </lineage>
</organism>
<name>A0A0P4RC36_9ACTN</name>
<protein>
    <submittedName>
        <fullName evidence="1">Uncharacterized protein</fullName>
    </submittedName>
</protein>
<evidence type="ECO:0000313" key="2">
    <source>
        <dbReference type="Proteomes" id="UP000048965"/>
    </source>
</evidence>
<sequence>MDWGRLFMAMQSCPLLKRVHLTWSDPDITFCDAWVGVASAPAA</sequence>